<dbReference type="PANTHER" id="PTHR30483:SF6">
    <property type="entry name" value="PERIPLASMIC BINDING PROTEIN OF ABC TRANSPORTER FOR NATURAL AMINO ACIDS"/>
    <property type="match status" value="1"/>
</dbReference>
<reference evidence="4 5" key="1">
    <citation type="submission" date="2012-12" db="EMBL/GenBank/DDBJ databases">
        <title>Genome assembly of Fulvivirga imtechensis AK7.</title>
        <authorList>
            <person name="Nupur N."/>
            <person name="Khatri I."/>
            <person name="Kumar R."/>
            <person name="Subramanian S."/>
            <person name="Pinnaka A."/>
        </authorList>
    </citation>
    <scope>NUCLEOTIDE SEQUENCE [LARGE SCALE GENOMIC DNA]</scope>
    <source>
        <strain evidence="4 5">AK7</strain>
    </source>
</reference>
<gene>
    <name evidence="4" type="ORF">C900_01393</name>
</gene>
<dbReference type="SUPFAM" id="SSF53822">
    <property type="entry name" value="Periplasmic binding protein-like I"/>
    <property type="match status" value="1"/>
</dbReference>
<keyword evidence="5" id="KW-1185">Reference proteome</keyword>
<evidence type="ECO:0000256" key="1">
    <source>
        <dbReference type="ARBA" id="ARBA00010062"/>
    </source>
</evidence>
<dbReference type="Gene3D" id="3.40.50.2300">
    <property type="match status" value="2"/>
</dbReference>
<dbReference type="InterPro" id="IPR028082">
    <property type="entry name" value="Peripla_BP_I"/>
</dbReference>
<dbReference type="Proteomes" id="UP000011135">
    <property type="component" value="Unassembled WGS sequence"/>
</dbReference>
<dbReference type="EMBL" id="AMZN01000002">
    <property type="protein sequence ID" value="ELR73783.1"/>
    <property type="molecule type" value="Genomic_DNA"/>
</dbReference>
<proteinExistence type="inferred from homology"/>
<protein>
    <submittedName>
        <fullName evidence="4">ABC-type branched-chain amino acid transport system protein</fullName>
    </submittedName>
</protein>
<evidence type="ECO:0000259" key="3">
    <source>
        <dbReference type="Pfam" id="PF13458"/>
    </source>
</evidence>
<dbReference type="eggNOG" id="COG0683">
    <property type="taxonomic scope" value="Bacteria"/>
</dbReference>
<name>L8K073_9BACT</name>
<feature type="domain" description="Leucine-binding protein" evidence="3">
    <location>
        <begin position="19"/>
        <end position="303"/>
    </location>
</feature>
<evidence type="ECO:0000256" key="2">
    <source>
        <dbReference type="ARBA" id="ARBA00022729"/>
    </source>
</evidence>
<dbReference type="AlphaFoldDB" id="L8K073"/>
<comment type="similarity">
    <text evidence="1">Belongs to the leucine-binding protein family.</text>
</comment>
<dbReference type="STRING" id="1237149.C900_01393"/>
<evidence type="ECO:0000313" key="5">
    <source>
        <dbReference type="Proteomes" id="UP000011135"/>
    </source>
</evidence>
<keyword evidence="2" id="KW-0732">Signal</keyword>
<dbReference type="InterPro" id="IPR051010">
    <property type="entry name" value="BCAA_transport"/>
</dbReference>
<organism evidence="4 5">
    <name type="scientific">Fulvivirga imtechensis AK7</name>
    <dbReference type="NCBI Taxonomy" id="1237149"/>
    <lineage>
        <taxon>Bacteria</taxon>
        <taxon>Pseudomonadati</taxon>
        <taxon>Bacteroidota</taxon>
        <taxon>Cytophagia</taxon>
        <taxon>Cytophagales</taxon>
        <taxon>Fulvivirgaceae</taxon>
        <taxon>Fulvivirga</taxon>
    </lineage>
</organism>
<accession>L8K073</accession>
<dbReference type="InterPro" id="IPR028081">
    <property type="entry name" value="Leu-bd"/>
</dbReference>
<comment type="caution">
    <text evidence="4">The sequence shown here is derived from an EMBL/GenBank/DDBJ whole genome shotgun (WGS) entry which is preliminary data.</text>
</comment>
<dbReference type="Pfam" id="PF13458">
    <property type="entry name" value="Peripla_BP_6"/>
    <property type="match status" value="1"/>
</dbReference>
<sequence length="362" mass="39961">MSKDFKNGVELGLANDSGLEIEIIPELINQGQIQNVSDAINKLCSYHDVDILTGIVSSLAIRELLDTINAKRIPFIFNNVGEYVPSKRIDSPYLFHNSLHLWRSQWAMGKWAQEQYGGTPAICFSIYDGGYHLHEAFRIGTLAGGASTAQINMLPLVPNQVDTSALIQLIEQQKPAHVHAVLCGVDGKDFIKRYKEAGFLGKIPLTACPFLVEDGLTSDIEDLVNNIPNSISWSYTLKSMENEAFIDVYEKSYIRKPSVFSVLGYESGLAIIHALSTAEAESIALEKTLTDTRIRGPRGMVVLGNTSASDEVGVYFRKPYTEEKSPVNKVISTLQSVNREDAQMALVAENGISGWQNPYLCI</sequence>
<dbReference type="PANTHER" id="PTHR30483">
    <property type="entry name" value="LEUCINE-SPECIFIC-BINDING PROTEIN"/>
    <property type="match status" value="1"/>
</dbReference>
<evidence type="ECO:0000313" key="4">
    <source>
        <dbReference type="EMBL" id="ELR73783.1"/>
    </source>
</evidence>